<dbReference type="AlphaFoldDB" id="A0A2K8KSC4"/>
<dbReference type="InterPro" id="IPR010664">
    <property type="entry name" value="LipoPS_assembly_LptC-rel"/>
</dbReference>
<dbReference type="InterPro" id="IPR052363">
    <property type="entry name" value="LPS_export_LptC"/>
</dbReference>
<keyword evidence="5" id="KW-0472">Membrane</keyword>
<keyword evidence="4" id="KW-1133">Transmembrane helix</keyword>
<dbReference type="Proteomes" id="UP000229757">
    <property type="component" value="Chromosome"/>
</dbReference>
<dbReference type="InterPro" id="IPR026265">
    <property type="entry name" value="LptC"/>
</dbReference>
<dbReference type="PANTHER" id="PTHR37481:SF1">
    <property type="entry name" value="LIPOPOLYSACCHARIDE EXPORT SYSTEM PROTEIN LPTC"/>
    <property type="match status" value="1"/>
</dbReference>
<dbReference type="GO" id="GO:0030288">
    <property type="term" value="C:outer membrane-bounded periplasmic space"/>
    <property type="evidence" value="ECO:0007669"/>
    <property type="project" value="TreeGrafter"/>
</dbReference>
<dbReference type="KEGG" id="rfo:REIFOR_02387"/>
<proteinExistence type="predicted"/>
<reference evidence="6 7" key="1">
    <citation type="journal article" date="2017" name="Environ. Microbiol.">
        <title>Genomic and physiological analyses of 'Reinekea forsetii' reveal a versatile opportunistic lifestyle during spring algae blooms.</title>
        <authorList>
            <person name="Avci B."/>
            <person name="Hahnke R.L."/>
            <person name="Chafee M."/>
            <person name="Fischer T."/>
            <person name="Gruber-Vodicka H."/>
            <person name="Tegetmeyer H.E."/>
            <person name="Harder J."/>
            <person name="Fuchs B.M."/>
            <person name="Amann R.I."/>
            <person name="Teeling H."/>
        </authorList>
    </citation>
    <scope>NUCLEOTIDE SEQUENCE [LARGE SCALE GENOMIC DNA]</scope>
    <source>
        <strain evidence="6 7">Hel1_31_D35</strain>
    </source>
</reference>
<dbReference type="Pfam" id="PF06835">
    <property type="entry name" value="LptC"/>
    <property type="match status" value="1"/>
</dbReference>
<dbReference type="Gene3D" id="2.60.450.10">
    <property type="entry name" value="Lipopolysaccharide (LPS) transport protein A like domain"/>
    <property type="match status" value="1"/>
</dbReference>
<accession>A0A2K8KSC4</accession>
<keyword evidence="3" id="KW-0812">Transmembrane</keyword>
<dbReference type="EMBL" id="CP011797">
    <property type="protein sequence ID" value="ATX77512.1"/>
    <property type="molecule type" value="Genomic_DNA"/>
</dbReference>
<dbReference type="GO" id="GO:0017089">
    <property type="term" value="F:glycolipid transfer activity"/>
    <property type="evidence" value="ECO:0007669"/>
    <property type="project" value="TreeGrafter"/>
</dbReference>
<dbReference type="GO" id="GO:0005886">
    <property type="term" value="C:plasma membrane"/>
    <property type="evidence" value="ECO:0007669"/>
    <property type="project" value="InterPro"/>
</dbReference>
<dbReference type="GO" id="GO:0015221">
    <property type="term" value="F:lipopolysaccharide transmembrane transporter activity"/>
    <property type="evidence" value="ECO:0007669"/>
    <property type="project" value="InterPro"/>
</dbReference>
<evidence type="ECO:0000256" key="3">
    <source>
        <dbReference type="ARBA" id="ARBA00022692"/>
    </source>
</evidence>
<gene>
    <name evidence="6" type="primary">lptC</name>
    <name evidence="6" type="ORF">REIFOR_02387</name>
</gene>
<evidence type="ECO:0000256" key="2">
    <source>
        <dbReference type="ARBA" id="ARBA00022519"/>
    </source>
</evidence>
<evidence type="ECO:0000313" key="7">
    <source>
        <dbReference type="Proteomes" id="UP000229757"/>
    </source>
</evidence>
<dbReference type="PANTHER" id="PTHR37481">
    <property type="entry name" value="LIPOPOLYSACCHARIDE EXPORT SYSTEM PROTEIN LPTC"/>
    <property type="match status" value="1"/>
</dbReference>
<evidence type="ECO:0000256" key="4">
    <source>
        <dbReference type="ARBA" id="ARBA00022989"/>
    </source>
</evidence>
<protein>
    <submittedName>
        <fullName evidence="6">Lipopolysaccharide-assembly protein LptC</fullName>
    </submittedName>
</protein>
<evidence type="ECO:0000256" key="1">
    <source>
        <dbReference type="ARBA" id="ARBA00022475"/>
    </source>
</evidence>
<keyword evidence="1" id="KW-1003">Cell membrane</keyword>
<name>A0A2K8KSC4_9GAMM</name>
<keyword evidence="7" id="KW-1185">Reference proteome</keyword>
<organism evidence="6 7">
    <name type="scientific">Reinekea forsetii</name>
    <dbReference type="NCBI Taxonomy" id="1336806"/>
    <lineage>
        <taxon>Bacteria</taxon>
        <taxon>Pseudomonadati</taxon>
        <taxon>Pseudomonadota</taxon>
        <taxon>Gammaproteobacteria</taxon>
        <taxon>Oceanospirillales</taxon>
        <taxon>Saccharospirillaceae</taxon>
        <taxon>Reinekea</taxon>
    </lineage>
</organism>
<evidence type="ECO:0000256" key="5">
    <source>
        <dbReference type="ARBA" id="ARBA00023136"/>
    </source>
</evidence>
<sequence length="188" mass="20445">MYRKLLLMVLIGLAALLLILLMSSDERMTAEVTNQISLPADSPDIYVTGMALTRYDKLGSKVMTVDADTVSVYNSSGQSLLSQPVVILTDAGQKTWHIRADQALVMANDDMEFRHNVVATQLNGTPATRVGSEFMRVSDQGQLISTDLAVTIVKGRQTVDAVGMAVQLDAPEPVINLLSEVNFVYEPS</sequence>
<evidence type="ECO:0000313" key="6">
    <source>
        <dbReference type="EMBL" id="ATX77512.1"/>
    </source>
</evidence>
<dbReference type="NCBIfam" id="TIGR04409">
    <property type="entry name" value="LptC_YrbK"/>
    <property type="match status" value="1"/>
</dbReference>
<keyword evidence="2" id="KW-0997">Cell inner membrane</keyword>